<dbReference type="PANTHER" id="PTHR12526">
    <property type="entry name" value="GLYCOSYLTRANSFERASE"/>
    <property type="match status" value="1"/>
</dbReference>
<evidence type="ECO:0000313" key="2">
    <source>
        <dbReference type="EMBL" id="SDF93335.1"/>
    </source>
</evidence>
<gene>
    <name evidence="2" type="ORF">SAMN05216571_10362</name>
</gene>
<dbReference type="CDD" id="cd03808">
    <property type="entry name" value="GT4_CapM-like"/>
    <property type="match status" value="1"/>
</dbReference>
<proteinExistence type="predicted"/>
<dbReference type="SUPFAM" id="SSF53756">
    <property type="entry name" value="UDP-Glycosyltransferase/glycogen phosphorylase"/>
    <property type="match status" value="1"/>
</dbReference>
<keyword evidence="2" id="KW-0808">Transferase</keyword>
<organism evidence="2 3">
    <name type="scientific">Onishia taeanensis</name>
    <dbReference type="NCBI Taxonomy" id="284577"/>
    <lineage>
        <taxon>Bacteria</taxon>
        <taxon>Pseudomonadati</taxon>
        <taxon>Pseudomonadota</taxon>
        <taxon>Gammaproteobacteria</taxon>
        <taxon>Oceanospirillales</taxon>
        <taxon>Halomonadaceae</taxon>
        <taxon>Onishia</taxon>
    </lineage>
</organism>
<reference evidence="2 3" key="1">
    <citation type="submission" date="2016-10" db="EMBL/GenBank/DDBJ databases">
        <authorList>
            <person name="de Groot N.N."/>
        </authorList>
    </citation>
    <scope>NUCLEOTIDE SEQUENCE [LARGE SCALE GENOMIC DNA]</scope>
    <source>
        <strain evidence="2 3">BH539</strain>
    </source>
</reference>
<dbReference type="EMBL" id="FNCI01000003">
    <property type="protein sequence ID" value="SDF93335.1"/>
    <property type="molecule type" value="Genomic_DNA"/>
</dbReference>
<evidence type="ECO:0000313" key="3">
    <source>
        <dbReference type="Proteomes" id="UP000198641"/>
    </source>
</evidence>
<dbReference type="OrthoDB" id="9775208at2"/>
<dbReference type="RefSeq" id="WP_092523715.1">
    <property type="nucleotide sequence ID" value="NZ_FNCI01000003.1"/>
</dbReference>
<evidence type="ECO:0000259" key="1">
    <source>
        <dbReference type="Pfam" id="PF13477"/>
    </source>
</evidence>
<name>A0A1G7Q4E4_9GAMM</name>
<dbReference type="GO" id="GO:0016757">
    <property type="term" value="F:glycosyltransferase activity"/>
    <property type="evidence" value="ECO:0007669"/>
    <property type="project" value="TreeGrafter"/>
</dbReference>
<dbReference type="Gene3D" id="3.40.50.2000">
    <property type="entry name" value="Glycogen Phosphorylase B"/>
    <property type="match status" value="2"/>
</dbReference>
<dbReference type="STRING" id="284577.SAMN05216571_10362"/>
<dbReference type="Pfam" id="PF13477">
    <property type="entry name" value="Glyco_trans_4_2"/>
    <property type="match status" value="1"/>
</dbReference>
<dbReference type="Pfam" id="PF13692">
    <property type="entry name" value="Glyco_trans_1_4"/>
    <property type="match status" value="1"/>
</dbReference>
<dbReference type="Proteomes" id="UP000198641">
    <property type="component" value="Unassembled WGS sequence"/>
</dbReference>
<keyword evidence="3" id="KW-1185">Reference proteome</keyword>
<feature type="domain" description="Glycosyltransferase subfamily 4-like N-terminal" evidence="1">
    <location>
        <begin position="20"/>
        <end position="161"/>
    </location>
</feature>
<sequence length="403" mass="45092">MKRFLMIASYADSLIHFRGHLLDSLIANGIEVHAASPDVAFDNIWRRQLEEKGVTVHEIGMQRTGMNPLVDLRTFAELYRLMRRIQPDIVMGYTIKPVIYGTLCAWMSRVPRRFVLITGLGYAFTTDVSGRWFSKRQGLLWVVRCLYRVALRGTHKVFFQNPDDQVLFRQLKLLSAKIPSHVVNGSGVDLDQYAVAPQAKGPVRFLMIARLLGDKGVREYVNAAQQVHRTHPQVTFALAGWIDNNPDAISQQELDDWIAEGTVDYLGCLDDVRPAIAACHVYVLPSYREGTPRTVLEAMAMGRAVITSDAPGCRETVSEPANGYLVPVRDASRLAEAMRRFIDNPELIGAMGRQSREVAEAKYDVNKVNADLLEQMGMGAKAEGCRVEPVQSELRGVYGKTTL</sequence>
<accession>A0A1G7Q4E4</accession>
<dbReference type="InterPro" id="IPR028098">
    <property type="entry name" value="Glyco_trans_4-like_N"/>
</dbReference>
<dbReference type="PANTHER" id="PTHR12526:SF638">
    <property type="entry name" value="SPORE COAT PROTEIN SA"/>
    <property type="match status" value="1"/>
</dbReference>
<protein>
    <submittedName>
        <fullName evidence="2">Glycosyltransferase involved in cell wall bisynthesis</fullName>
    </submittedName>
</protein>
<dbReference type="AlphaFoldDB" id="A0A1G7Q4E4"/>